<feature type="region of interest" description="Disordered" evidence="1">
    <location>
        <begin position="1"/>
        <end position="36"/>
    </location>
</feature>
<sequence length="112" mass="12078">MSQEAACAVERREDRGGTGSVEHRIGGAQDRWSTGSVEHRIGGAQDRWSTGSVEHRIGGASEAENIEMAHLLVKILTSHFQEHEDGLVLHADVAASDAEKTLNLHASPRLMG</sequence>
<comment type="caution">
    <text evidence="2">The sequence shown here is derived from an EMBL/GenBank/DDBJ whole genome shotgun (WGS) entry which is preliminary data.</text>
</comment>
<evidence type="ECO:0000313" key="3">
    <source>
        <dbReference type="Proteomes" id="UP000579812"/>
    </source>
</evidence>
<dbReference type="EMBL" id="JAAMOB010000018">
    <property type="protein sequence ID" value="KAF4101550.1"/>
    <property type="molecule type" value="Genomic_DNA"/>
</dbReference>
<dbReference type="Proteomes" id="UP000579812">
    <property type="component" value="Unassembled WGS sequence"/>
</dbReference>
<reference evidence="2 3" key="1">
    <citation type="submission" date="2020-04" db="EMBL/GenBank/DDBJ databases">
        <title>Chromosome-level genome assembly of a cyprinid fish Onychostoma macrolepis by integration of Nanopore Sequencing, Bionano and Hi-C technology.</title>
        <authorList>
            <person name="Wang D."/>
        </authorList>
    </citation>
    <scope>NUCLEOTIDE SEQUENCE [LARGE SCALE GENOMIC DNA]</scope>
    <source>
        <strain evidence="2">SWU-2019</strain>
        <tissue evidence="2">Muscle</tissue>
    </source>
</reference>
<accession>A0A7J6C2T8</accession>
<evidence type="ECO:0000313" key="2">
    <source>
        <dbReference type="EMBL" id="KAF4101550.1"/>
    </source>
</evidence>
<protein>
    <submittedName>
        <fullName evidence="2">Uncharacterized protein</fullName>
    </submittedName>
</protein>
<feature type="compositionally biased region" description="Basic and acidic residues" evidence="1">
    <location>
        <begin position="9"/>
        <end position="25"/>
    </location>
</feature>
<proteinExistence type="predicted"/>
<keyword evidence="3" id="KW-1185">Reference proteome</keyword>
<name>A0A7J6C2T8_9TELE</name>
<organism evidence="2 3">
    <name type="scientific">Onychostoma macrolepis</name>
    <dbReference type="NCBI Taxonomy" id="369639"/>
    <lineage>
        <taxon>Eukaryota</taxon>
        <taxon>Metazoa</taxon>
        <taxon>Chordata</taxon>
        <taxon>Craniata</taxon>
        <taxon>Vertebrata</taxon>
        <taxon>Euteleostomi</taxon>
        <taxon>Actinopterygii</taxon>
        <taxon>Neopterygii</taxon>
        <taxon>Teleostei</taxon>
        <taxon>Ostariophysi</taxon>
        <taxon>Cypriniformes</taxon>
        <taxon>Cyprinidae</taxon>
        <taxon>Acrossocheilinae</taxon>
        <taxon>Onychostoma</taxon>
    </lineage>
</organism>
<evidence type="ECO:0000256" key="1">
    <source>
        <dbReference type="SAM" id="MobiDB-lite"/>
    </source>
</evidence>
<dbReference type="AlphaFoldDB" id="A0A7J6C2T8"/>
<gene>
    <name evidence="2" type="ORF">G5714_017982</name>
</gene>